<gene>
    <name evidence="1" type="ORF">UX25_C0026G0006</name>
</gene>
<organism evidence="1 2">
    <name type="scientific">Candidatus Woesebacteria bacterium GW2011_GWC2_45_9</name>
    <dbReference type="NCBI Taxonomy" id="1618589"/>
    <lineage>
        <taxon>Bacteria</taxon>
        <taxon>Candidatus Woeseibacteriota</taxon>
    </lineage>
</organism>
<accession>A0A0G1QG34</accession>
<name>A0A0G1QG34_9BACT</name>
<dbReference type="Gene3D" id="3.40.630.10">
    <property type="entry name" value="Zn peptidases"/>
    <property type="match status" value="1"/>
</dbReference>
<reference evidence="1 2" key="1">
    <citation type="journal article" date="2015" name="Nature">
        <title>rRNA introns, odd ribosomes, and small enigmatic genomes across a large radiation of phyla.</title>
        <authorList>
            <person name="Brown C.T."/>
            <person name="Hug L.A."/>
            <person name="Thomas B.C."/>
            <person name="Sharon I."/>
            <person name="Castelle C.J."/>
            <person name="Singh A."/>
            <person name="Wilkins M.J."/>
            <person name="Williams K.H."/>
            <person name="Banfield J.F."/>
        </authorList>
    </citation>
    <scope>NUCLEOTIDE SEQUENCE [LARGE SCALE GENOMIC DNA]</scope>
</reference>
<comment type="caution">
    <text evidence="1">The sequence shown here is derived from an EMBL/GenBank/DDBJ whole genome shotgun (WGS) entry which is preliminary data.</text>
</comment>
<dbReference type="EMBL" id="LCLM01000026">
    <property type="protein sequence ID" value="KKU16698.1"/>
    <property type="molecule type" value="Genomic_DNA"/>
</dbReference>
<dbReference type="AlphaFoldDB" id="A0A0G1QG34"/>
<protein>
    <recommendedName>
        <fullName evidence="3">Peptidase M14 carboxypeptidase A domain-containing protein</fullName>
    </recommendedName>
</protein>
<evidence type="ECO:0000313" key="2">
    <source>
        <dbReference type="Proteomes" id="UP000034922"/>
    </source>
</evidence>
<evidence type="ECO:0008006" key="3">
    <source>
        <dbReference type="Google" id="ProtNLM"/>
    </source>
</evidence>
<evidence type="ECO:0000313" key="1">
    <source>
        <dbReference type="EMBL" id="KKU16698.1"/>
    </source>
</evidence>
<proteinExistence type="predicted"/>
<sequence>MHPLAAQIPNGLNSWQAVGAKVGTLKKDKINVPRIWVNSVKNKVFLLIGGLHLEETSGPFLLLTPQLLLPVLEPLLKKGVNIVIYPAINQFGLSFEPSTNDKLLRYNAEGINYNDRWGIKAKKCKEVEVVEKDILSIKKFYEIIFAVSLHEDSETPQKGYIYTNGISDPNFRKKLRQGIISQVSADILASEKDFQEGIQSEFTGGKVEEEFCLVEAKDPGSMESWTADKLHVPTVLSESPFGLSLDTRKSFHLSVIASAISVLVPQI</sequence>
<dbReference type="Proteomes" id="UP000034922">
    <property type="component" value="Unassembled WGS sequence"/>
</dbReference>
<dbReference type="SUPFAM" id="SSF53187">
    <property type="entry name" value="Zn-dependent exopeptidases"/>
    <property type="match status" value="1"/>
</dbReference>